<evidence type="ECO:0000256" key="1">
    <source>
        <dbReference type="ARBA" id="ARBA00023002"/>
    </source>
</evidence>
<dbReference type="Pfam" id="PF14691">
    <property type="entry name" value="Fer4_20"/>
    <property type="match status" value="1"/>
</dbReference>
<dbReference type="Proteomes" id="UP000051236">
    <property type="component" value="Unassembled WGS sequence"/>
</dbReference>
<evidence type="ECO:0000256" key="4">
    <source>
        <dbReference type="ARBA" id="ARBA00047685"/>
    </source>
</evidence>
<evidence type="ECO:0000256" key="2">
    <source>
        <dbReference type="ARBA" id="ARBA00030119"/>
    </source>
</evidence>
<keyword evidence="12" id="KW-1185">Reference proteome</keyword>
<protein>
    <recommendedName>
        <fullName evidence="8">dihydrouracil dehydrogenase (NAD(+))</fullName>
        <ecNumber evidence="8">1.3.1.1</ecNumber>
    </recommendedName>
    <alternativeName>
        <fullName evidence="3">Dihydrothymine dehydrogenase</fullName>
    </alternativeName>
    <alternativeName>
        <fullName evidence="2">Dihydrouracil dehydrogenase</fullName>
    </alternativeName>
</protein>
<evidence type="ECO:0000313" key="12">
    <source>
        <dbReference type="Proteomes" id="UP000051236"/>
    </source>
</evidence>
<dbReference type="Gene3D" id="3.50.50.60">
    <property type="entry name" value="FAD/NAD(P)-binding domain"/>
    <property type="match status" value="2"/>
</dbReference>
<sequence>MTIEKYQQETKGYTMTTVMAEAARCLLCHDAPCSAACPAHTDPAKFIRSVRFRNFKGAAETIRENNALGSICARVCPTEKYCELACTRTEIDCPIDIGGIQRFVTDFEQNANMDILKKGPANGLNVAIIGSGPAGLQAAATLLTLGYGVDIYEKNEKAGGYLTYGIPEYRLPSDIVDIEIQRILKLGANITYNVTVGQDITMAALKADHDAVIVAAGASVAKTLPLFAGNPYVQSAVDFLAEVKSNPTGVDLPANVLVIGGGDVAMDVDTTLKLLDVKNVTDVVYEEFAEFKASDKELAGTQKQGVTIVDGYVPTAVNGNTVTFKHRQLNSELTIEADKIILAVGQQADVTNLGIELENNELTHGGFHTDDPKVFVTGDLAQGDKTVVVAVQKGKKAAEEIHRVLGGQTND</sequence>
<comment type="catalytic activity">
    <reaction evidence="4">
        <text>5,6-dihydrothymine + NAD(+) = thymine + NADH + H(+)</text>
        <dbReference type="Rhea" id="RHEA:28791"/>
        <dbReference type="ChEBI" id="CHEBI:15378"/>
        <dbReference type="ChEBI" id="CHEBI:17821"/>
        <dbReference type="ChEBI" id="CHEBI:27468"/>
        <dbReference type="ChEBI" id="CHEBI:57540"/>
        <dbReference type="ChEBI" id="CHEBI:57945"/>
        <dbReference type="EC" id="1.3.1.1"/>
    </reaction>
</comment>
<evidence type="ECO:0000259" key="10">
    <source>
        <dbReference type="Pfam" id="PF14691"/>
    </source>
</evidence>
<dbReference type="RefSeq" id="WP_035451342.1">
    <property type="nucleotide sequence ID" value="NZ_AZGA01000088.1"/>
</dbReference>
<keyword evidence="1" id="KW-0560">Oxidoreductase</keyword>
<comment type="caution">
    <text evidence="11">The sequence shown here is derived from an EMBL/GenBank/DDBJ whole genome shotgun (WGS) entry which is preliminary data.</text>
</comment>
<dbReference type="PANTHER" id="PTHR43073">
    <property type="entry name" value="DIHYDROPYRIMIDINE DEHYDROGENASE [NADP(+)]"/>
    <property type="match status" value="1"/>
</dbReference>
<dbReference type="PANTHER" id="PTHR43073:SF2">
    <property type="entry name" value="DIHYDROPYRIMIDINE DEHYDROGENASE [NADP(+)]"/>
    <property type="match status" value="1"/>
</dbReference>
<evidence type="ECO:0000256" key="7">
    <source>
        <dbReference type="ARBA" id="ARBA00049714"/>
    </source>
</evidence>
<organism evidence="11 12">
    <name type="scientific">Agrilactobacillus composti DSM 18527 = JCM 14202</name>
    <dbReference type="NCBI Taxonomy" id="1423734"/>
    <lineage>
        <taxon>Bacteria</taxon>
        <taxon>Bacillati</taxon>
        <taxon>Bacillota</taxon>
        <taxon>Bacilli</taxon>
        <taxon>Lactobacillales</taxon>
        <taxon>Lactobacillaceae</taxon>
        <taxon>Agrilactobacillus</taxon>
    </lineage>
</organism>
<comment type="subunit">
    <text evidence="7">Heterotetramer of 2 PreA and 2 PreT subunits.</text>
</comment>
<feature type="domain" description="FAD/NAD(P)-binding" evidence="9">
    <location>
        <begin position="125"/>
        <end position="394"/>
    </location>
</feature>
<evidence type="ECO:0000259" key="9">
    <source>
        <dbReference type="Pfam" id="PF07992"/>
    </source>
</evidence>
<dbReference type="InterPro" id="IPR028261">
    <property type="entry name" value="DPD_II"/>
</dbReference>
<reference evidence="11 12" key="1">
    <citation type="journal article" date="2015" name="Genome Announc.">
        <title>Expanding the biotechnology potential of lactobacilli through comparative genomics of 213 strains and associated genera.</title>
        <authorList>
            <person name="Sun Z."/>
            <person name="Harris H.M."/>
            <person name="McCann A."/>
            <person name="Guo C."/>
            <person name="Argimon S."/>
            <person name="Zhang W."/>
            <person name="Yang X."/>
            <person name="Jeffery I.B."/>
            <person name="Cooney J.C."/>
            <person name="Kagawa T.F."/>
            <person name="Liu W."/>
            <person name="Song Y."/>
            <person name="Salvetti E."/>
            <person name="Wrobel A."/>
            <person name="Rasinkangas P."/>
            <person name="Parkhill J."/>
            <person name="Rea M.C."/>
            <person name="O'Sullivan O."/>
            <person name="Ritari J."/>
            <person name="Douillard F.P."/>
            <person name="Paul Ross R."/>
            <person name="Yang R."/>
            <person name="Briner A.E."/>
            <person name="Felis G.E."/>
            <person name="de Vos W.M."/>
            <person name="Barrangou R."/>
            <person name="Klaenhammer T.R."/>
            <person name="Caufield P.W."/>
            <person name="Cui Y."/>
            <person name="Zhang H."/>
            <person name="O'Toole P.W."/>
        </authorList>
    </citation>
    <scope>NUCLEOTIDE SEQUENCE [LARGE SCALE GENOMIC DNA]</scope>
    <source>
        <strain evidence="11 12">DSM 18527</strain>
    </source>
</reference>
<name>X0PPA3_9LACO</name>
<dbReference type="GO" id="GO:0051536">
    <property type="term" value="F:iron-sulfur cluster binding"/>
    <property type="evidence" value="ECO:0007669"/>
    <property type="project" value="InterPro"/>
</dbReference>
<dbReference type="Pfam" id="PF07992">
    <property type="entry name" value="Pyr_redox_2"/>
    <property type="match status" value="1"/>
</dbReference>
<feature type="domain" description="Dihydroprymidine dehydrogenase" evidence="10">
    <location>
        <begin position="4"/>
        <end position="111"/>
    </location>
</feature>
<dbReference type="InterPro" id="IPR023753">
    <property type="entry name" value="FAD/NAD-binding_dom"/>
</dbReference>
<evidence type="ECO:0000256" key="6">
    <source>
        <dbReference type="ARBA" id="ARBA00049578"/>
    </source>
</evidence>
<dbReference type="SUPFAM" id="SSF51971">
    <property type="entry name" value="Nucleotide-binding domain"/>
    <property type="match status" value="1"/>
</dbReference>
<dbReference type="Gene3D" id="1.10.1060.10">
    <property type="entry name" value="Alpha-helical ferredoxin"/>
    <property type="match status" value="1"/>
</dbReference>
<accession>X0PPA3</accession>
<dbReference type="GO" id="GO:0004159">
    <property type="term" value="F:dihydropyrimidine dehydrogenase (NAD+) activity"/>
    <property type="evidence" value="ECO:0007669"/>
    <property type="project" value="UniProtKB-EC"/>
</dbReference>
<comment type="catalytic activity">
    <reaction evidence="5">
        <text>5,6-dihydrouracil + NAD(+) = uracil + NADH + H(+)</text>
        <dbReference type="Rhea" id="RHEA:20189"/>
        <dbReference type="ChEBI" id="CHEBI:15378"/>
        <dbReference type="ChEBI" id="CHEBI:15901"/>
        <dbReference type="ChEBI" id="CHEBI:17568"/>
        <dbReference type="ChEBI" id="CHEBI:57540"/>
        <dbReference type="ChEBI" id="CHEBI:57945"/>
        <dbReference type="EC" id="1.3.1.1"/>
    </reaction>
</comment>
<dbReference type="PATRIC" id="fig|1423734.3.peg.1521"/>
<evidence type="ECO:0000256" key="5">
    <source>
        <dbReference type="ARBA" id="ARBA00048792"/>
    </source>
</evidence>
<dbReference type="STRING" id="1423734.FC83_GL001503"/>
<gene>
    <name evidence="11" type="ORF">FC83_GL001503</name>
</gene>
<dbReference type="SUPFAM" id="SSF46548">
    <property type="entry name" value="alpha-helical ferredoxin"/>
    <property type="match status" value="1"/>
</dbReference>
<dbReference type="AlphaFoldDB" id="X0PPA3"/>
<dbReference type="eggNOG" id="COG0493">
    <property type="taxonomic scope" value="Bacteria"/>
</dbReference>
<dbReference type="EMBL" id="AZGA01000088">
    <property type="protein sequence ID" value="KRM30372.1"/>
    <property type="molecule type" value="Genomic_DNA"/>
</dbReference>
<dbReference type="InterPro" id="IPR009051">
    <property type="entry name" value="Helical_ferredxn"/>
</dbReference>
<dbReference type="InterPro" id="IPR036188">
    <property type="entry name" value="FAD/NAD-bd_sf"/>
</dbReference>
<dbReference type="OrthoDB" id="9803192at2"/>
<comment type="function">
    <text evidence="6">Involved in pyrimidine base degradation. Catalyzes physiologically the reduction of uracil to 5,6-dihydrouracil (DHU) by using NADH as a specific cosubstrate. It also catalyzes the reverse reaction and the reduction of thymine to 5,6-dihydrothymine (DHT).</text>
</comment>
<evidence type="ECO:0000256" key="8">
    <source>
        <dbReference type="ARBA" id="ARBA00049728"/>
    </source>
</evidence>
<evidence type="ECO:0000256" key="3">
    <source>
        <dbReference type="ARBA" id="ARBA00032722"/>
    </source>
</evidence>
<proteinExistence type="predicted"/>
<dbReference type="PRINTS" id="PR00419">
    <property type="entry name" value="ADXRDTASE"/>
</dbReference>
<dbReference type="EC" id="1.3.1.1" evidence="8"/>
<evidence type="ECO:0000313" key="11">
    <source>
        <dbReference type="EMBL" id="KRM30372.1"/>
    </source>
</evidence>